<evidence type="ECO:0000256" key="1">
    <source>
        <dbReference type="ARBA" id="ARBA00006436"/>
    </source>
</evidence>
<name>A0A7W3ANH9_9ESCH</name>
<evidence type="ECO:0000259" key="2">
    <source>
        <dbReference type="Pfam" id="PF03981"/>
    </source>
</evidence>
<organism evidence="4 5">
    <name type="scientific">Escherichia marmotae</name>
    <dbReference type="NCBI Taxonomy" id="1499973"/>
    <lineage>
        <taxon>Bacteria</taxon>
        <taxon>Pseudomonadati</taxon>
        <taxon>Pseudomonadota</taxon>
        <taxon>Gammaproteobacteria</taxon>
        <taxon>Enterobacterales</taxon>
        <taxon>Enterobacteriaceae</taxon>
        <taxon>Escherichia</taxon>
    </lineage>
</organism>
<dbReference type="Proteomes" id="UP000518474">
    <property type="component" value="Unassembled WGS sequence"/>
</dbReference>
<dbReference type="InterPro" id="IPR021150">
    <property type="entry name" value="Ubiq_cyt_c_chap"/>
</dbReference>
<proteinExistence type="inferred from homology"/>
<reference evidence="4 5" key="1">
    <citation type="submission" date="2020-06" db="EMBL/GenBank/DDBJ databases">
        <title>REHAB project genomes.</title>
        <authorList>
            <person name="Shaw L.P."/>
        </authorList>
    </citation>
    <scope>NUCLEOTIDE SEQUENCE [LARGE SCALE GENOMIC DNA]</scope>
    <source>
        <strain evidence="4 5">RHBSTW-00604</strain>
    </source>
</reference>
<dbReference type="Pfam" id="PF03981">
    <property type="entry name" value="Ubiq_cyt_C_chap"/>
    <property type="match status" value="1"/>
</dbReference>
<evidence type="ECO:0000313" key="5">
    <source>
        <dbReference type="Proteomes" id="UP000518474"/>
    </source>
</evidence>
<protein>
    <submittedName>
        <fullName evidence="4">DUF3944 domain-containing protein</fullName>
    </submittedName>
</protein>
<feature type="domain" description="Ubiquinol-cytochrome c chaperone" evidence="2">
    <location>
        <begin position="56"/>
        <end position="227"/>
    </location>
</feature>
<comment type="similarity">
    <text evidence="1">Belongs to the UPF0174 family.</text>
</comment>
<evidence type="ECO:0000259" key="3">
    <source>
        <dbReference type="Pfam" id="PF13099"/>
    </source>
</evidence>
<dbReference type="Pfam" id="PF13099">
    <property type="entry name" value="DUF3944"/>
    <property type="match status" value="1"/>
</dbReference>
<sequence>MAYRADRDLTFLSQCSDCDLDDLVNLLIYDNDGKKRWTEELSNNPLYKQFRPQHSLYWREIAAEIQCYGGNTFATLLRGGKGVYYKEILIDVCKRLKVNFNSESEVGVIERNLLMKILSDALDKMSQQDIKELALEFGLVNLKTFNREAMLAAIQYIFNSGGFRSYQITVMLANVILKALIGRGLTIAANATLVRIVSLLAGPIGWAITAAWTLVDIGGTAYRVTIPAVIQIAVLRSKINNNIKVDDIIF</sequence>
<dbReference type="AlphaFoldDB" id="A0A7W3ANH9"/>
<dbReference type="RefSeq" id="WP_121372120.1">
    <property type="nucleotide sequence ID" value="NZ_CP056699.1"/>
</dbReference>
<feature type="domain" description="DUF3944" evidence="3">
    <location>
        <begin position="3"/>
        <end position="37"/>
    </location>
</feature>
<accession>A0A7W3ANH9</accession>
<comment type="caution">
    <text evidence="4">The sequence shown here is derived from an EMBL/GenBank/DDBJ whole genome shotgun (WGS) entry which is preliminary data.</text>
</comment>
<dbReference type="InterPro" id="IPR025217">
    <property type="entry name" value="DUF3944"/>
</dbReference>
<gene>
    <name evidence="4" type="ORF">HV245_20900</name>
</gene>
<dbReference type="EMBL" id="JABXPT010000014">
    <property type="protein sequence ID" value="MBA7900577.1"/>
    <property type="molecule type" value="Genomic_DNA"/>
</dbReference>
<evidence type="ECO:0000313" key="4">
    <source>
        <dbReference type="EMBL" id="MBA7900577.1"/>
    </source>
</evidence>